<dbReference type="PANTHER" id="PTHR35546">
    <property type="entry name" value="F-BOX PROTEIN INTERACTION DOMAIN PROTEIN-RELATED"/>
    <property type="match status" value="1"/>
</dbReference>
<gene>
    <name evidence="3" type="ORF">LITE_LOCUS9017</name>
</gene>
<organism evidence="3 4">
    <name type="scientific">Linum tenue</name>
    <dbReference type="NCBI Taxonomy" id="586396"/>
    <lineage>
        <taxon>Eukaryota</taxon>
        <taxon>Viridiplantae</taxon>
        <taxon>Streptophyta</taxon>
        <taxon>Embryophyta</taxon>
        <taxon>Tracheophyta</taxon>
        <taxon>Spermatophyta</taxon>
        <taxon>Magnoliopsida</taxon>
        <taxon>eudicotyledons</taxon>
        <taxon>Gunneridae</taxon>
        <taxon>Pentapetalae</taxon>
        <taxon>rosids</taxon>
        <taxon>fabids</taxon>
        <taxon>Malpighiales</taxon>
        <taxon>Linaceae</taxon>
        <taxon>Linum</taxon>
    </lineage>
</organism>
<dbReference type="Pfam" id="PF12937">
    <property type="entry name" value="F-box-like"/>
    <property type="match status" value="1"/>
</dbReference>
<accession>A0AAV0IF05</accession>
<dbReference type="Pfam" id="PF24750">
    <property type="entry name" value="b-prop_At3g26010-like"/>
    <property type="match status" value="1"/>
</dbReference>
<keyword evidence="4" id="KW-1185">Reference proteome</keyword>
<dbReference type="InterPro" id="IPR036047">
    <property type="entry name" value="F-box-like_dom_sf"/>
</dbReference>
<proteinExistence type="predicted"/>
<dbReference type="EMBL" id="CAMGYJ010000003">
    <property type="protein sequence ID" value="CAI0396195.1"/>
    <property type="molecule type" value="Genomic_DNA"/>
</dbReference>
<feature type="domain" description="F-box" evidence="2">
    <location>
        <begin position="14"/>
        <end position="54"/>
    </location>
</feature>
<sequence>MARPRPSLCINGVLPHHLLLEVFGCLPLTDAFRCRSVCKLWLSCLRDDPYFIAQYILRRIREQPLNEEDQGRTHVQCNVSEMLVLTPTWNLPPGFSFSLDFLPFYAGLDRDHKTLKQVVEGSSNGLLLCSPNDYSRRLYYICNPLTKQWLALPRSPPRRRHHYVQVGFICDPFYHVQYDGEDGSVTLNDRFGVKVVRLPFFLGNEEGSPIEMEVEIFSSQTGCWTTSTVMLPKRLRFDEYNPQIAIPHNGRLYWFVEPCDILIYDLSKNEFLLESHELPSFAMRSFFYWNRQLVEFKGFSLCQGSFWVGQTEKWLLRVFNLRNGEWFLTHDVHILHDMYCSSSLARQSVQRSYAGIEFRSMHPVDPNVAYLSVDGEILECDFRNRTIKVEAEIENYGQDSLQLVYWFNVLTFPLPLWPTPLPRLPAT</sequence>
<name>A0AAV0IF05_9ROSI</name>
<dbReference type="InterPro" id="IPR055290">
    <property type="entry name" value="At3g26010-like"/>
</dbReference>
<dbReference type="Gene3D" id="1.20.1280.50">
    <property type="match status" value="1"/>
</dbReference>
<dbReference type="InterPro" id="IPR056592">
    <property type="entry name" value="Beta-prop_At3g26010-like"/>
</dbReference>
<dbReference type="SMART" id="SM00256">
    <property type="entry name" value="FBOX"/>
    <property type="match status" value="1"/>
</dbReference>
<dbReference type="InterPro" id="IPR001810">
    <property type="entry name" value="F-box_dom"/>
</dbReference>
<dbReference type="Proteomes" id="UP001154282">
    <property type="component" value="Unassembled WGS sequence"/>
</dbReference>
<dbReference type="AlphaFoldDB" id="A0AAV0IF05"/>
<evidence type="ECO:0000259" key="2">
    <source>
        <dbReference type="SMART" id="SM00256"/>
    </source>
</evidence>
<dbReference type="SUPFAM" id="SSF117281">
    <property type="entry name" value="Kelch motif"/>
    <property type="match status" value="1"/>
</dbReference>
<keyword evidence="1" id="KW-0732">Signal</keyword>
<comment type="caution">
    <text evidence="3">The sequence shown here is derived from an EMBL/GenBank/DDBJ whole genome shotgun (WGS) entry which is preliminary data.</text>
</comment>
<protein>
    <recommendedName>
        <fullName evidence="2">F-box domain-containing protein</fullName>
    </recommendedName>
</protein>
<reference evidence="3" key="1">
    <citation type="submission" date="2022-08" db="EMBL/GenBank/DDBJ databases">
        <authorList>
            <person name="Gutierrez-Valencia J."/>
        </authorList>
    </citation>
    <scope>NUCLEOTIDE SEQUENCE</scope>
</reference>
<evidence type="ECO:0000256" key="1">
    <source>
        <dbReference type="SAM" id="SignalP"/>
    </source>
</evidence>
<feature type="chain" id="PRO_5043415281" description="F-box domain-containing protein" evidence="1">
    <location>
        <begin position="32"/>
        <end position="427"/>
    </location>
</feature>
<evidence type="ECO:0000313" key="4">
    <source>
        <dbReference type="Proteomes" id="UP001154282"/>
    </source>
</evidence>
<dbReference type="SUPFAM" id="SSF81383">
    <property type="entry name" value="F-box domain"/>
    <property type="match status" value="1"/>
</dbReference>
<dbReference type="PANTHER" id="PTHR35546:SF130">
    <property type="entry name" value="EXPRESSED PROTEIN"/>
    <property type="match status" value="1"/>
</dbReference>
<evidence type="ECO:0000313" key="3">
    <source>
        <dbReference type="EMBL" id="CAI0396195.1"/>
    </source>
</evidence>
<feature type="signal peptide" evidence="1">
    <location>
        <begin position="1"/>
        <end position="31"/>
    </location>
</feature>
<dbReference type="CDD" id="cd09917">
    <property type="entry name" value="F-box_SF"/>
    <property type="match status" value="1"/>
</dbReference>
<dbReference type="InterPro" id="IPR015915">
    <property type="entry name" value="Kelch-typ_b-propeller"/>
</dbReference>